<evidence type="ECO:0008006" key="3">
    <source>
        <dbReference type="Google" id="ProtNLM"/>
    </source>
</evidence>
<keyword evidence="2" id="KW-1185">Reference proteome</keyword>
<dbReference type="Proteomes" id="UP000199233">
    <property type="component" value="Unassembled WGS sequence"/>
</dbReference>
<gene>
    <name evidence="1" type="ORF">SAMN04488038_101363</name>
</gene>
<name>A0A1H9ADP3_9GAMM</name>
<protein>
    <recommendedName>
        <fullName evidence="3">YqjK-like protein</fullName>
    </recommendedName>
</protein>
<dbReference type="AlphaFoldDB" id="A0A1H9ADP3"/>
<proteinExistence type="predicted"/>
<reference evidence="1 2" key="1">
    <citation type="submission" date="2016-10" db="EMBL/GenBank/DDBJ databases">
        <authorList>
            <person name="de Groot N.N."/>
        </authorList>
    </citation>
    <scope>NUCLEOTIDE SEQUENCE [LARGE SCALE GENOMIC DNA]</scope>
    <source>
        <strain evidence="1 2">DSM 25927</strain>
    </source>
</reference>
<evidence type="ECO:0000313" key="1">
    <source>
        <dbReference type="EMBL" id="SEP74651.1"/>
    </source>
</evidence>
<dbReference type="STRING" id="489703.SAMN04488038_101363"/>
<accession>A0A1H9ADP3</accession>
<sequence length="107" mass="12130">MAAADATWHAEQLRLRRLLHERRAAFRAAARGLRQPLRANLQAVRLLPRLLPEIGAALLAVLLLHQLQQRRYRGLWLLSGALDLWRLYRLLQAKRTAPVLPPPAAGP</sequence>
<organism evidence="1 2">
    <name type="scientific">Solimonas aquatica</name>
    <dbReference type="NCBI Taxonomy" id="489703"/>
    <lineage>
        <taxon>Bacteria</taxon>
        <taxon>Pseudomonadati</taxon>
        <taxon>Pseudomonadota</taxon>
        <taxon>Gammaproteobacteria</taxon>
        <taxon>Nevskiales</taxon>
        <taxon>Nevskiaceae</taxon>
        <taxon>Solimonas</taxon>
    </lineage>
</organism>
<dbReference type="EMBL" id="FOFS01000001">
    <property type="protein sequence ID" value="SEP74651.1"/>
    <property type="molecule type" value="Genomic_DNA"/>
</dbReference>
<evidence type="ECO:0000313" key="2">
    <source>
        <dbReference type="Proteomes" id="UP000199233"/>
    </source>
</evidence>